<evidence type="ECO:0000313" key="2">
    <source>
        <dbReference type="EMBL" id="KAF5331182.1"/>
    </source>
</evidence>
<evidence type="ECO:0000313" key="3">
    <source>
        <dbReference type="Proteomes" id="UP000567179"/>
    </source>
</evidence>
<dbReference type="OrthoDB" id="3067761at2759"/>
<feature type="compositionally biased region" description="Basic and acidic residues" evidence="1">
    <location>
        <begin position="34"/>
        <end position="51"/>
    </location>
</feature>
<feature type="compositionally biased region" description="Basic and acidic residues" evidence="1">
    <location>
        <begin position="251"/>
        <end position="265"/>
    </location>
</feature>
<organism evidence="2 3">
    <name type="scientific">Psilocybe cf. subviscida</name>
    <dbReference type="NCBI Taxonomy" id="2480587"/>
    <lineage>
        <taxon>Eukaryota</taxon>
        <taxon>Fungi</taxon>
        <taxon>Dikarya</taxon>
        <taxon>Basidiomycota</taxon>
        <taxon>Agaricomycotina</taxon>
        <taxon>Agaricomycetes</taxon>
        <taxon>Agaricomycetidae</taxon>
        <taxon>Agaricales</taxon>
        <taxon>Agaricineae</taxon>
        <taxon>Strophariaceae</taxon>
        <taxon>Psilocybe</taxon>
    </lineage>
</organism>
<feature type="region of interest" description="Disordered" evidence="1">
    <location>
        <begin position="249"/>
        <end position="300"/>
    </location>
</feature>
<keyword evidence="3" id="KW-1185">Reference proteome</keyword>
<proteinExistence type="predicted"/>
<name>A0A8H5FC51_9AGAR</name>
<feature type="compositionally biased region" description="Polar residues" evidence="1">
    <location>
        <begin position="266"/>
        <end position="281"/>
    </location>
</feature>
<dbReference type="Proteomes" id="UP000567179">
    <property type="component" value="Unassembled WGS sequence"/>
</dbReference>
<dbReference type="EMBL" id="JAACJJ010000001">
    <property type="protein sequence ID" value="KAF5331182.1"/>
    <property type="molecule type" value="Genomic_DNA"/>
</dbReference>
<feature type="region of interest" description="Disordered" evidence="1">
    <location>
        <begin position="1"/>
        <end position="159"/>
    </location>
</feature>
<evidence type="ECO:0000256" key="1">
    <source>
        <dbReference type="SAM" id="MobiDB-lite"/>
    </source>
</evidence>
<comment type="caution">
    <text evidence="2">The sequence shown here is derived from an EMBL/GenBank/DDBJ whole genome shotgun (WGS) entry which is preliminary data.</text>
</comment>
<feature type="compositionally biased region" description="Low complexity" evidence="1">
    <location>
        <begin position="79"/>
        <end position="90"/>
    </location>
</feature>
<dbReference type="AlphaFoldDB" id="A0A8H5FC51"/>
<reference evidence="2 3" key="1">
    <citation type="journal article" date="2020" name="ISME J.">
        <title>Uncovering the hidden diversity of litter-decomposition mechanisms in mushroom-forming fungi.</title>
        <authorList>
            <person name="Floudas D."/>
            <person name="Bentzer J."/>
            <person name="Ahren D."/>
            <person name="Johansson T."/>
            <person name="Persson P."/>
            <person name="Tunlid A."/>
        </authorList>
    </citation>
    <scope>NUCLEOTIDE SEQUENCE [LARGE SCALE GENOMIC DNA]</scope>
    <source>
        <strain evidence="2 3">CBS 101986</strain>
    </source>
</reference>
<protein>
    <submittedName>
        <fullName evidence="2">Uncharacterized protein</fullName>
    </submittedName>
</protein>
<gene>
    <name evidence="2" type="ORF">D9619_005500</name>
</gene>
<accession>A0A8H5FC51</accession>
<sequence>MTMKRKDILSHNSGRAAKMTHSRQMETSQAQDIVKVRDDGKYECNHPCKDKSKCRHLCCREGRPDAPPSKRKPPGVQQPPAASPINANAPTKITRLHSSSQTLQKKSHRKDDSLEDLNAPRRRSPAGENVSLSRGGRLSLDTSRPVKRKLGSPSHDYDVSFTELGCTGSQNVMDIPEEWDESDEDMPETIIPQAKTKENVNSLEVKEKAQKKASTVHISTPKIRSGPVLFLSDSDDSVEIVEPVRKKAKLQKTECKSSVESDTTSRKPSPNTTNIVSSSTYVAPESTLEQCDAPRSPHDEEFAELDAWLQSGGVNIV</sequence>